<feature type="chain" id="PRO_5038650962" evidence="1">
    <location>
        <begin position="20"/>
        <end position="241"/>
    </location>
</feature>
<evidence type="ECO:0000256" key="1">
    <source>
        <dbReference type="SAM" id="SignalP"/>
    </source>
</evidence>
<feature type="signal peptide" evidence="1">
    <location>
        <begin position="1"/>
        <end position="19"/>
    </location>
</feature>
<dbReference type="PROSITE" id="PS51257">
    <property type="entry name" value="PROKAR_LIPOPROTEIN"/>
    <property type="match status" value="1"/>
</dbReference>
<gene>
    <name evidence="2" type="ordered locus">SGR_1026</name>
</gene>
<dbReference type="RefSeq" id="WP_003964918.1">
    <property type="nucleotide sequence ID" value="NC_010572.1"/>
</dbReference>
<evidence type="ECO:0000313" key="2">
    <source>
        <dbReference type="EMBL" id="BAG17855.1"/>
    </source>
</evidence>
<dbReference type="HOGENOM" id="CLU_061390_1_1_11"/>
<proteinExistence type="predicted"/>
<keyword evidence="2" id="KW-0449">Lipoprotein</keyword>
<sequence length="241" mass="25383">MKKVVLVAVSVSLGAVALAGCGGNGGSDDAFDGKSADTIAADAVKATRDAESVRIAGTARQPGGNEIGLDFHVDEQDRCKGTMTGQGAKADVLQVEQSVYVRGDEKFWQNSLKGKPGTDAVVKQVQGKWVQSEQGKSGMEGMCDKQAFLAAMDSDKSERKGMKKGDTTEVDGQPALILEKKQANGEKITMYVATEGKPYVLKTVTEGGDAPGEVVLSDFNKKVDARKPAADEVVDPKEITV</sequence>
<dbReference type="KEGG" id="sgr:SGR_1026"/>
<reference evidence="3" key="1">
    <citation type="journal article" date="2008" name="J. Bacteriol.">
        <title>Genome sequence of the streptomycin-producing microorganism Streptomyces griseus IFO 13350.</title>
        <authorList>
            <person name="Ohnishi Y."/>
            <person name="Ishikawa J."/>
            <person name="Hara H."/>
            <person name="Suzuki H."/>
            <person name="Ikenoya M."/>
            <person name="Ikeda H."/>
            <person name="Yamashita A."/>
            <person name="Hattori M."/>
            <person name="Horinouchi S."/>
        </authorList>
    </citation>
    <scope>NUCLEOTIDE SEQUENCE [LARGE SCALE GENOMIC DNA]</scope>
    <source>
        <strain evidence="3">JCM 4626 / NBRC 13350</strain>
    </source>
</reference>
<dbReference type="Proteomes" id="UP000001685">
    <property type="component" value="Chromosome"/>
</dbReference>
<keyword evidence="1" id="KW-0732">Signal</keyword>
<dbReference type="EMBL" id="AP009493">
    <property type="protein sequence ID" value="BAG17855.1"/>
    <property type="molecule type" value="Genomic_DNA"/>
</dbReference>
<dbReference type="PATRIC" id="fig|455632.4.peg.1024"/>
<evidence type="ECO:0000313" key="3">
    <source>
        <dbReference type="Proteomes" id="UP000001685"/>
    </source>
</evidence>
<dbReference type="eggNOG" id="ENOG50337FI">
    <property type="taxonomic scope" value="Bacteria"/>
</dbReference>
<dbReference type="AlphaFoldDB" id="B1VU11"/>
<accession>B1VU11</accession>
<name>B1VU11_STRGG</name>
<dbReference type="Gene3D" id="2.50.20.20">
    <property type="match status" value="1"/>
</dbReference>
<protein>
    <submittedName>
        <fullName evidence="2">Lipoprotein</fullName>
    </submittedName>
</protein>
<organism evidence="2 3">
    <name type="scientific">Streptomyces griseus subsp. griseus (strain JCM 4626 / CBS 651.72 / NBRC 13350 / KCC S-0626 / ISP 5235)</name>
    <dbReference type="NCBI Taxonomy" id="455632"/>
    <lineage>
        <taxon>Bacteria</taxon>
        <taxon>Bacillati</taxon>
        <taxon>Actinomycetota</taxon>
        <taxon>Actinomycetes</taxon>
        <taxon>Kitasatosporales</taxon>
        <taxon>Streptomycetaceae</taxon>
        <taxon>Streptomyces</taxon>
    </lineage>
</organism>